<dbReference type="PROSITE" id="PS50104">
    <property type="entry name" value="TIR"/>
    <property type="match status" value="1"/>
</dbReference>
<proteinExistence type="predicted"/>
<feature type="region of interest" description="Disordered" evidence="1">
    <location>
        <begin position="543"/>
        <end position="586"/>
    </location>
</feature>
<protein>
    <submittedName>
        <fullName evidence="4">TIR domain-containing protein</fullName>
    </submittedName>
</protein>
<name>A0A1I8GCB8_9PLAT</name>
<dbReference type="GO" id="GO:0007165">
    <property type="term" value="P:signal transduction"/>
    <property type="evidence" value="ECO:0007669"/>
    <property type="project" value="InterPro"/>
</dbReference>
<dbReference type="PANTHER" id="PTHR46270:SF2">
    <property type="entry name" value="TIR DOMAIN-CONTAINING PROTEIN"/>
    <property type="match status" value="1"/>
</dbReference>
<dbReference type="Proteomes" id="UP000095280">
    <property type="component" value="Unplaced"/>
</dbReference>
<feature type="compositionally biased region" description="Pro residues" evidence="1">
    <location>
        <begin position="572"/>
        <end position="582"/>
    </location>
</feature>
<feature type="region of interest" description="Disordered" evidence="1">
    <location>
        <begin position="364"/>
        <end position="388"/>
    </location>
</feature>
<dbReference type="SUPFAM" id="SSF52200">
    <property type="entry name" value="Toll/Interleukin receptor TIR domain"/>
    <property type="match status" value="1"/>
</dbReference>
<dbReference type="WBParaSite" id="maker-uti_cns_0001365-snap-gene-0.11-mRNA-1">
    <property type="protein sequence ID" value="maker-uti_cns_0001365-snap-gene-0.11-mRNA-1"/>
    <property type="gene ID" value="maker-uti_cns_0001365-snap-gene-0.11"/>
</dbReference>
<keyword evidence="3" id="KW-1185">Reference proteome</keyword>
<organism evidence="3 4">
    <name type="scientific">Macrostomum lignano</name>
    <dbReference type="NCBI Taxonomy" id="282301"/>
    <lineage>
        <taxon>Eukaryota</taxon>
        <taxon>Metazoa</taxon>
        <taxon>Spiralia</taxon>
        <taxon>Lophotrochozoa</taxon>
        <taxon>Platyhelminthes</taxon>
        <taxon>Rhabditophora</taxon>
        <taxon>Macrostomorpha</taxon>
        <taxon>Macrostomida</taxon>
        <taxon>Macrostomidae</taxon>
        <taxon>Macrostomum</taxon>
    </lineage>
</organism>
<feature type="domain" description="TIR" evidence="2">
    <location>
        <begin position="400"/>
        <end position="536"/>
    </location>
</feature>
<dbReference type="Gene3D" id="1.25.10.10">
    <property type="entry name" value="Leucine-rich Repeat Variant"/>
    <property type="match status" value="1"/>
</dbReference>
<accession>A0A1I8GCB8</accession>
<dbReference type="SUPFAM" id="SSF48371">
    <property type="entry name" value="ARM repeat"/>
    <property type="match status" value="1"/>
</dbReference>
<feature type="compositionally biased region" description="Low complexity" evidence="1">
    <location>
        <begin position="543"/>
        <end position="556"/>
    </location>
</feature>
<reference evidence="4" key="1">
    <citation type="submission" date="2016-11" db="UniProtKB">
        <authorList>
            <consortium name="WormBaseParasite"/>
        </authorList>
    </citation>
    <scope>IDENTIFICATION</scope>
</reference>
<feature type="compositionally biased region" description="Basic and acidic residues" evidence="1">
    <location>
        <begin position="557"/>
        <end position="571"/>
    </location>
</feature>
<dbReference type="InterPro" id="IPR016024">
    <property type="entry name" value="ARM-type_fold"/>
</dbReference>
<dbReference type="InterPro" id="IPR035897">
    <property type="entry name" value="Toll_tir_struct_dom_sf"/>
</dbReference>
<evidence type="ECO:0000313" key="4">
    <source>
        <dbReference type="WBParaSite" id="maker-uti_cns_0001365-snap-gene-0.11-mRNA-1"/>
    </source>
</evidence>
<sequence>LQASGQSATSPLPARLDACRATMNRICSRLSDKLQRQQLKELIPLLKELYFSYTETARPFPDEVERNLACQALAESLVAAENGEVFRQLLLFMEAIIGRHATKGDLEAAPEDMTALSVLTRALHNFSDCSVLLVRALAASEVFCRDCCLRVFSNWTPLFLAGQLGTESGLCIRRLMDIVYNAYFKLDTETDACLSAYDFVEPVKPLLRSKDERISFSALLLVCFALDESKAEFYLGQKESISLLIRTLNRSIDSKNRRCLGYHTVELTKCVNRLALNDINKELLVELKILPVVHRLLDGGKPDEIGAAVNVLFTLSFNPAVQEQVHREFASQLTSLAGQSQWSNMASLKGLLFKLESTDSMTNHSARKASAVPKPKPKPGEAADASAVTENLATSTAAGNGFHVMISYQHESKETVARIRDQLKQHRIKVWIDYEQMKDGSTLEAMAEAVENSSIVLMCMSRKYKDSNNCRLEAEYAHRNSKKLIPLLMERGYKPTGWLGIILGAGLYHDFSGKYPFEAKFPELVAAVQKFLDLDSTDAALPAVQQQQQKTTAKSATKVESDGRYRREHDMPTPPSPQPLPPIGKSEKSVDVRAWTRADIEAWLAKRNDGAALIGWLRGRQLTGVTLAVLLDMRRRAPLAFYTAVEKHFDFGGFHLMAEFIDALEQL</sequence>
<evidence type="ECO:0000313" key="3">
    <source>
        <dbReference type="Proteomes" id="UP000095280"/>
    </source>
</evidence>
<dbReference type="PANTHER" id="PTHR46270">
    <property type="entry name" value="ARMADILLO-TYPE FOLD-RELATED"/>
    <property type="match status" value="1"/>
</dbReference>
<dbReference type="InterPro" id="IPR011989">
    <property type="entry name" value="ARM-like"/>
</dbReference>
<dbReference type="Gene3D" id="3.40.50.10140">
    <property type="entry name" value="Toll/interleukin-1 receptor homology (TIR) domain"/>
    <property type="match status" value="1"/>
</dbReference>
<dbReference type="AlphaFoldDB" id="A0A1I8GCB8"/>
<evidence type="ECO:0000256" key="1">
    <source>
        <dbReference type="SAM" id="MobiDB-lite"/>
    </source>
</evidence>
<evidence type="ECO:0000259" key="2">
    <source>
        <dbReference type="PROSITE" id="PS50104"/>
    </source>
</evidence>
<dbReference type="Pfam" id="PF13676">
    <property type="entry name" value="TIR_2"/>
    <property type="match status" value="1"/>
</dbReference>
<dbReference type="InterPro" id="IPR000157">
    <property type="entry name" value="TIR_dom"/>
</dbReference>